<gene>
    <name evidence="1" type="ORF">SLNSH_09005</name>
</gene>
<organism evidence="1 2">
    <name type="scientific">Alsobacter soli</name>
    <dbReference type="NCBI Taxonomy" id="2109933"/>
    <lineage>
        <taxon>Bacteria</taxon>
        <taxon>Pseudomonadati</taxon>
        <taxon>Pseudomonadota</taxon>
        <taxon>Alphaproteobacteria</taxon>
        <taxon>Hyphomicrobiales</taxon>
        <taxon>Alsobacteraceae</taxon>
        <taxon>Alsobacter</taxon>
    </lineage>
</organism>
<dbReference type="Proteomes" id="UP000239772">
    <property type="component" value="Unassembled WGS sequence"/>
</dbReference>
<evidence type="ECO:0000313" key="2">
    <source>
        <dbReference type="Proteomes" id="UP000239772"/>
    </source>
</evidence>
<sequence length="67" mass="7491">MIALIITVCAIALPAQCQDEHLPMASGASPRQCAMSAPPYIAKWVDEHPQWRVVRWHCEIPHSNDKA</sequence>
<protein>
    <submittedName>
        <fullName evidence="1">Uncharacterized protein</fullName>
    </submittedName>
</protein>
<comment type="caution">
    <text evidence="1">The sequence shown here is derived from an EMBL/GenBank/DDBJ whole genome shotgun (WGS) entry which is preliminary data.</text>
</comment>
<proteinExistence type="predicted"/>
<keyword evidence="2" id="KW-1185">Reference proteome</keyword>
<name>A0A2T1HUL4_9HYPH</name>
<accession>A0A2T1HUL4</accession>
<dbReference type="AlphaFoldDB" id="A0A2T1HUL4"/>
<reference evidence="2" key="1">
    <citation type="submission" date="2018-03" db="EMBL/GenBank/DDBJ databases">
        <authorList>
            <person name="Sun L."/>
            <person name="Liu H."/>
            <person name="Chen W."/>
            <person name="Huang K."/>
            <person name="Liu W."/>
            <person name="Gao X."/>
        </authorList>
    </citation>
    <scope>NUCLEOTIDE SEQUENCE [LARGE SCALE GENOMIC DNA]</scope>
    <source>
        <strain evidence="2">SH9</strain>
    </source>
</reference>
<dbReference type="EMBL" id="PVZS01000008">
    <property type="protein sequence ID" value="PSC05331.1"/>
    <property type="molecule type" value="Genomic_DNA"/>
</dbReference>
<dbReference type="OrthoDB" id="7363897at2"/>
<evidence type="ECO:0000313" key="1">
    <source>
        <dbReference type="EMBL" id="PSC05331.1"/>
    </source>
</evidence>
<dbReference type="RefSeq" id="WP_106336473.1">
    <property type="nucleotide sequence ID" value="NZ_PVZS01000008.1"/>
</dbReference>